<evidence type="ECO:0000313" key="1">
    <source>
        <dbReference type="EMBL" id="SHL07366.1"/>
    </source>
</evidence>
<dbReference type="EMBL" id="FUWU01000055">
    <property type="protein sequence ID" value="SKA08161.1"/>
    <property type="molecule type" value="Genomic_DNA"/>
</dbReference>
<reference evidence="2 4" key="3">
    <citation type="submission" date="2017-02" db="EMBL/GenBank/DDBJ databases">
        <authorList>
            <person name="Peterson S.W."/>
        </authorList>
    </citation>
    <scope>NUCLEOTIDE SEQUENCE [LARGE SCALE GENOMIC DNA]</scope>
    <source>
        <strain evidence="2 4">ATCC 43854</strain>
    </source>
</reference>
<reference evidence="1" key="2">
    <citation type="submission" date="2016-11" db="EMBL/GenBank/DDBJ databases">
        <authorList>
            <person name="Jaros S."/>
            <person name="Januszkiewicz K."/>
            <person name="Wedrychowicz H."/>
        </authorList>
    </citation>
    <scope>NUCLEOTIDE SEQUENCE [LARGE SCALE GENOMIC DNA]</scope>
    <source>
        <strain evidence="1">UWOS</strain>
    </source>
</reference>
<dbReference type="Proteomes" id="UP000190449">
    <property type="component" value="Unassembled WGS sequence"/>
</dbReference>
<organism evidence="1 3">
    <name type="scientific">Fibrobacter intestinalis</name>
    <dbReference type="NCBI Taxonomy" id="28122"/>
    <lineage>
        <taxon>Bacteria</taxon>
        <taxon>Pseudomonadati</taxon>
        <taxon>Fibrobacterota</taxon>
        <taxon>Fibrobacteria</taxon>
        <taxon>Fibrobacterales</taxon>
        <taxon>Fibrobacteraceae</taxon>
        <taxon>Fibrobacter</taxon>
    </lineage>
</organism>
<dbReference type="RefSeq" id="WP_073305773.1">
    <property type="nucleotide sequence ID" value="NZ_FRAW01000033.1"/>
</dbReference>
<accession>A0A1T4QXH3</accession>
<keyword evidence="3" id="KW-1185">Reference proteome</keyword>
<accession>A0A1M6XN68</accession>
<dbReference type="EMBL" id="FRAW01000033">
    <property type="protein sequence ID" value="SHL07366.1"/>
    <property type="molecule type" value="Genomic_DNA"/>
</dbReference>
<dbReference type="AlphaFoldDB" id="A0A1M6XN68"/>
<evidence type="ECO:0000313" key="2">
    <source>
        <dbReference type="EMBL" id="SKA08161.1"/>
    </source>
</evidence>
<sequence length="79" mass="8919">MDGDSLVGLVIGYNYNTTMADFYYLEQRNLEPFGLNNSGGNATSRFAEEMQTADFAELLGEDFVYDSKQNDSFPILAWE</sequence>
<evidence type="ECO:0000313" key="4">
    <source>
        <dbReference type="Proteomes" id="UP000190449"/>
    </source>
</evidence>
<dbReference type="STRING" id="28122.SAMN02745108_02444"/>
<gene>
    <name evidence="2" type="ORF">SAMN02745108_02444</name>
    <name evidence="1" type="ORF">SAMN05720469_1333</name>
</gene>
<dbReference type="Proteomes" id="UP000184275">
    <property type="component" value="Unassembled WGS sequence"/>
</dbReference>
<evidence type="ECO:0000313" key="3">
    <source>
        <dbReference type="Proteomes" id="UP000184275"/>
    </source>
</evidence>
<protein>
    <submittedName>
        <fullName evidence="1">Uncharacterized protein</fullName>
    </submittedName>
</protein>
<reference evidence="3" key="1">
    <citation type="submission" date="2016-11" db="EMBL/GenBank/DDBJ databases">
        <authorList>
            <person name="Varghese N."/>
            <person name="Submissions S."/>
        </authorList>
    </citation>
    <scope>NUCLEOTIDE SEQUENCE [LARGE SCALE GENOMIC DNA]</scope>
    <source>
        <strain evidence="3">UWOS</strain>
    </source>
</reference>
<proteinExistence type="predicted"/>
<name>A0A1M6XN68_9BACT</name>